<keyword evidence="2" id="KW-0964">Secreted</keyword>
<comment type="similarity">
    <text evidence="5">Belongs to the salp15 family.</text>
</comment>
<feature type="signal peptide" evidence="6">
    <location>
        <begin position="1"/>
        <end position="23"/>
    </location>
</feature>
<comment type="subcellular location">
    <subcellularLocation>
        <location evidence="1">Secreted</location>
    </subcellularLocation>
</comment>
<organism evidence="7">
    <name type="scientific">Ixodes ricinus</name>
    <name type="common">Common tick</name>
    <name type="synonym">Acarus ricinus</name>
    <dbReference type="NCBI Taxonomy" id="34613"/>
    <lineage>
        <taxon>Eukaryota</taxon>
        <taxon>Metazoa</taxon>
        <taxon>Ecdysozoa</taxon>
        <taxon>Arthropoda</taxon>
        <taxon>Chelicerata</taxon>
        <taxon>Arachnida</taxon>
        <taxon>Acari</taxon>
        <taxon>Parasitiformes</taxon>
        <taxon>Ixodida</taxon>
        <taxon>Ixodoidea</taxon>
        <taxon>Ixodidae</taxon>
        <taxon>Ixodinae</taxon>
        <taxon>Ixodes</taxon>
    </lineage>
</organism>
<evidence type="ECO:0000256" key="4">
    <source>
        <dbReference type="ARBA" id="ARBA00023180"/>
    </source>
</evidence>
<accession>V5H9I7</accession>
<evidence type="ECO:0000256" key="6">
    <source>
        <dbReference type="SAM" id="SignalP"/>
    </source>
</evidence>
<dbReference type="GO" id="GO:0005576">
    <property type="term" value="C:extracellular region"/>
    <property type="evidence" value="ECO:0007669"/>
    <property type="project" value="UniProtKB-SubCell"/>
</dbReference>
<name>V5H9I7_IXORI</name>
<keyword evidence="3 6" id="KW-0732">Signal</keyword>
<evidence type="ECO:0000256" key="5">
    <source>
        <dbReference type="ARBA" id="ARBA00034321"/>
    </source>
</evidence>
<protein>
    <submittedName>
        <fullName evidence="7">Putative secreted protein</fullName>
    </submittedName>
</protein>
<feature type="chain" id="PRO_5004735415" evidence="6">
    <location>
        <begin position="24"/>
        <end position="107"/>
    </location>
</feature>
<evidence type="ECO:0000313" key="7">
    <source>
        <dbReference type="EMBL" id="JAB69638.1"/>
    </source>
</evidence>
<keyword evidence="4" id="KW-0325">Glycoprotein</keyword>
<dbReference type="EMBL" id="GANP01014830">
    <property type="protein sequence ID" value="JAB69638.1"/>
    <property type="molecule type" value="mRNA"/>
</dbReference>
<dbReference type="AlphaFoldDB" id="V5H9I7"/>
<reference evidence="7" key="1">
    <citation type="journal article" date="2015" name="Sci. Rep.">
        <title>Tissue- and time-dependent transcription in Ixodes ricinus salivary glands and midguts when blood feeding on the vertebrate host.</title>
        <authorList>
            <person name="Kotsyfakis M."/>
            <person name="Schwarz A."/>
            <person name="Erhart J."/>
            <person name="Ribeiro J.M."/>
        </authorList>
    </citation>
    <scope>NUCLEOTIDE SEQUENCE</scope>
    <source>
        <tissue evidence="7">Salivary gland and midgut</tissue>
    </source>
</reference>
<evidence type="ECO:0000256" key="1">
    <source>
        <dbReference type="ARBA" id="ARBA00004613"/>
    </source>
</evidence>
<evidence type="ECO:0000256" key="3">
    <source>
        <dbReference type="ARBA" id="ARBA00022729"/>
    </source>
</evidence>
<sequence>MARFIRVVLVILLAYQYADVVNGAADENSLPEFVKNKRDLFGKLKEICYKEYNTRVVASPDLRNCRVTCATGLFHGLFGSGSTVSLKSHEPCDNDAYCDKGQCVYFA</sequence>
<proteinExistence type="evidence at transcript level"/>
<dbReference type="InterPro" id="IPR021971">
    <property type="entry name" value="Salp15"/>
</dbReference>
<dbReference type="Pfam" id="PF12115">
    <property type="entry name" value="Salp15"/>
    <property type="match status" value="1"/>
</dbReference>
<evidence type="ECO:0000256" key="2">
    <source>
        <dbReference type="ARBA" id="ARBA00022525"/>
    </source>
</evidence>